<evidence type="ECO:0000313" key="2">
    <source>
        <dbReference type="Proteomes" id="UP000284605"/>
    </source>
</evidence>
<dbReference type="Proteomes" id="UP000284605">
    <property type="component" value="Unassembled WGS sequence"/>
</dbReference>
<comment type="caution">
    <text evidence="1">The sequence shown here is derived from an EMBL/GenBank/DDBJ whole genome shotgun (WGS) entry which is preliminary data.</text>
</comment>
<organism evidence="1 2">
    <name type="scientific">Oleomonas cavernae</name>
    <dbReference type="NCBI Taxonomy" id="2320859"/>
    <lineage>
        <taxon>Bacteria</taxon>
        <taxon>Pseudomonadati</taxon>
        <taxon>Pseudomonadota</taxon>
        <taxon>Alphaproteobacteria</taxon>
        <taxon>Acetobacterales</taxon>
        <taxon>Acetobacteraceae</taxon>
        <taxon>Oleomonas</taxon>
    </lineage>
</organism>
<gene>
    <name evidence="1" type="ORF">D3874_18085</name>
</gene>
<keyword evidence="2" id="KW-1185">Reference proteome</keyword>
<sequence length="62" mass="6939">MAVGERKITTKVEDAVILPPQSRALAILTRAFWLQHTNACGTYRLLWRAGFARAFGAPHFVL</sequence>
<accession>A0A418WF71</accession>
<protein>
    <submittedName>
        <fullName evidence="1">Uncharacterized protein</fullName>
    </submittedName>
</protein>
<reference evidence="1 2" key="1">
    <citation type="submission" date="2018-09" db="EMBL/GenBank/DDBJ databases">
        <authorList>
            <person name="Zhu H."/>
        </authorList>
    </citation>
    <scope>NUCLEOTIDE SEQUENCE [LARGE SCALE GENOMIC DNA]</scope>
    <source>
        <strain evidence="1 2">K1W22B-8</strain>
    </source>
</reference>
<name>A0A418WF71_9PROT</name>
<proteinExistence type="predicted"/>
<dbReference type="EMBL" id="QYUK01000011">
    <property type="protein sequence ID" value="RJF88664.1"/>
    <property type="molecule type" value="Genomic_DNA"/>
</dbReference>
<dbReference type="AlphaFoldDB" id="A0A418WF71"/>
<evidence type="ECO:0000313" key="1">
    <source>
        <dbReference type="EMBL" id="RJF88664.1"/>
    </source>
</evidence>